<evidence type="ECO:0000256" key="2">
    <source>
        <dbReference type="ARBA" id="ARBA00015915"/>
    </source>
</evidence>
<sequence>MRLALAALIAATLPLAALPLAAQAAPPQVLTDTPVVQSLAAQVMGDLGQPGLLLDRGADPHNFQLRPSQATALRDAGLLVQVGPELTPWLTRALDGIGRKGPVLALLTAEGTTLRRFGDAAQAHDHSDHGHDHDHDHDHAHDDHGHDDHGHDHSPDAIDPHAWLDPANAQVWLKAIAAELARLDPENATTYTANAAVAAAEIAALDGALAAELAALGGRPFVVFHDAYGYLADHYGLTIAGAIALGDAAAPGAARLGAIRDTLRQGGAVCIFPEAQHDPALVATATESTATRVGGRLDPAGTTLEPGPGLYADLMRGLVTTIADCLKG</sequence>
<dbReference type="PANTHER" id="PTHR42953:SF3">
    <property type="entry name" value="HIGH-AFFINITY ZINC UPTAKE SYSTEM PROTEIN ZNUA"/>
    <property type="match status" value="1"/>
</dbReference>
<keyword evidence="5" id="KW-0864">Zinc transport</keyword>
<keyword evidence="5" id="KW-0862">Zinc</keyword>
<dbReference type="Pfam" id="PF01297">
    <property type="entry name" value="ZnuA"/>
    <property type="match status" value="1"/>
</dbReference>
<dbReference type="Proteomes" id="UP001247754">
    <property type="component" value="Unassembled WGS sequence"/>
</dbReference>
<dbReference type="InterPro" id="IPR006127">
    <property type="entry name" value="ZnuA-like"/>
</dbReference>
<evidence type="ECO:0000256" key="3">
    <source>
        <dbReference type="ARBA" id="ARBA00022448"/>
    </source>
</evidence>
<reference evidence="8 9" key="1">
    <citation type="submission" date="2023-09" db="EMBL/GenBank/DDBJ databases">
        <title>Xinfangfangia sedmenti sp. nov., isolated the sedment.</title>
        <authorList>
            <person name="Xu L."/>
        </authorList>
    </citation>
    <scope>NUCLEOTIDE SEQUENCE [LARGE SCALE GENOMIC DNA]</scope>
    <source>
        <strain evidence="8 9">LG-4</strain>
    </source>
</reference>
<keyword evidence="4 7" id="KW-0732">Signal</keyword>
<evidence type="ECO:0000256" key="7">
    <source>
        <dbReference type="SAM" id="SignalP"/>
    </source>
</evidence>
<dbReference type="RefSeq" id="WP_310457979.1">
    <property type="nucleotide sequence ID" value="NZ_JAVKPH010000016.1"/>
</dbReference>
<protein>
    <recommendedName>
        <fullName evidence="2">High-affinity zinc uptake system protein ZnuA</fullName>
    </recommendedName>
</protein>
<evidence type="ECO:0000256" key="6">
    <source>
        <dbReference type="SAM" id="MobiDB-lite"/>
    </source>
</evidence>
<feature type="chain" id="PRO_5045881800" description="High-affinity zinc uptake system protein ZnuA" evidence="7">
    <location>
        <begin position="25"/>
        <end position="328"/>
    </location>
</feature>
<name>A0ABU1FAY6_9RHOB</name>
<dbReference type="Gene3D" id="3.40.50.1980">
    <property type="entry name" value="Nitrogenase molybdenum iron protein domain"/>
    <property type="match status" value="2"/>
</dbReference>
<proteinExistence type="inferred from homology"/>
<keyword evidence="3" id="KW-0813">Transport</keyword>
<organism evidence="8 9">
    <name type="scientific">Ruixingdingia sedimenti</name>
    <dbReference type="NCBI Taxonomy" id="3073604"/>
    <lineage>
        <taxon>Bacteria</taxon>
        <taxon>Pseudomonadati</taxon>
        <taxon>Pseudomonadota</taxon>
        <taxon>Alphaproteobacteria</taxon>
        <taxon>Rhodobacterales</taxon>
        <taxon>Paracoccaceae</taxon>
        <taxon>Ruixingdingia</taxon>
    </lineage>
</organism>
<evidence type="ECO:0000313" key="8">
    <source>
        <dbReference type="EMBL" id="MDR5653743.1"/>
    </source>
</evidence>
<comment type="caution">
    <text evidence="8">The sequence shown here is derived from an EMBL/GenBank/DDBJ whole genome shotgun (WGS) entry which is preliminary data.</text>
</comment>
<dbReference type="InterPro" id="IPR050492">
    <property type="entry name" value="Bact_metal-bind_prot9"/>
</dbReference>
<keyword evidence="5" id="KW-0406">Ion transport</keyword>
<evidence type="ECO:0000256" key="4">
    <source>
        <dbReference type="ARBA" id="ARBA00022729"/>
    </source>
</evidence>
<accession>A0ABU1FAY6</accession>
<dbReference type="EMBL" id="JAVKPH010000016">
    <property type="protein sequence ID" value="MDR5653743.1"/>
    <property type="molecule type" value="Genomic_DNA"/>
</dbReference>
<keyword evidence="9" id="KW-1185">Reference proteome</keyword>
<evidence type="ECO:0000256" key="1">
    <source>
        <dbReference type="ARBA" id="ARBA00011028"/>
    </source>
</evidence>
<comment type="similarity">
    <text evidence="1">Belongs to the bacterial solute-binding protein 9 family.</text>
</comment>
<evidence type="ECO:0000313" key="9">
    <source>
        <dbReference type="Proteomes" id="UP001247754"/>
    </source>
</evidence>
<dbReference type="SUPFAM" id="SSF53807">
    <property type="entry name" value="Helical backbone' metal receptor"/>
    <property type="match status" value="1"/>
</dbReference>
<feature type="compositionally biased region" description="Basic and acidic residues" evidence="6">
    <location>
        <begin position="120"/>
        <end position="159"/>
    </location>
</feature>
<feature type="region of interest" description="Disordered" evidence="6">
    <location>
        <begin position="120"/>
        <end position="161"/>
    </location>
</feature>
<gene>
    <name evidence="8" type="ORF">RGD00_14100</name>
</gene>
<feature type="signal peptide" evidence="7">
    <location>
        <begin position="1"/>
        <end position="24"/>
    </location>
</feature>
<dbReference type="PANTHER" id="PTHR42953">
    <property type="entry name" value="HIGH-AFFINITY ZINC UPTAKE SYSTEM PROTEIN ZNUA-RELATED"/>
    <property type="match status" value="1"/>
</dbReference>
<evidence type="ECO:0000256" key="5">
    <source>
        <dbReference type="ARBA" id="ARBA00022906"/>
    </source>
</evidence>